<dbReference type="AlphaFoldDB" id="A0AAD5LCE4"/>
<dbReference type="Gene3D" id="3.30.40.10">
    <property type="entry name" value="Zinc/RING finger domain, C3HC4 (zinc finger)"/>
    <property type="match status" value="1"/>
</dbReference>
<dbReference type="SUPFAM" id="SSF57850">
    <property type="entry name" value="RING/U-box"/>
    <property type="match status" value="1"/>
</dbReference>
<dbReference type="Pfam" id="PF13639">
    <property type="entry name" value="zf-RING_2"/>
    <property type="match status" value="1"/>
</dbReference>
<keyword evidence="1" id="KW-0479">Metal-binding</keyword>
<keyword evidence="5" id="KW-1185">Reference proteome</keyword>
<reference evidence="4" key="1">
    <citation type="submission" date="2021-12" db="EMBL/GenBank/DDBJ databases">
        <title>Prjna785345.</title>
        <authorList>
            <person name="Rujirawat T."/>
            <person name="Krajaejun T."/>
        </authorList>
    </citation>
    <scope>NUCLEOTIDE SEQUENCE</scope>
    <source>
        <strain evidence="4">Pi057C3</strain>
    </source>
</reference>
<protein>
    <recommendedName>
        <fullName evidence="3">RING-type domain-containing protein</fullName>
    </recommendedName>
</protein>
<name>A0AAD5LCE4_PYTIN</name>
<dbReference type="GO" id="GO:0008270">
    <property type="term" value="F:zinc ion binding"/>
    <property type="evidence" value="ECO:0007669"/>
    <property type="project" value="UniProtKB-KW"/>
</dbReference>
<comment type="caution">
    <text evidence="4">The sequence shown here is derived from an EMBL/GenBank/DDBJ whole genome shotgun (WGS) entry which is preliminary data.</text>
</comment>
<keyword evidence="1" id="KW-0862">Zinc</keyword>
<dbReference type="PROSITE" id="PS50089">
    <property type="entry name" value="ZF_RING_2"/>
    <property type="match status" value="1"/>
</dbReference>
<evidence type="ECO:0000313" key="5">
    <source>
        <dbReference type="Proteomes" id="UP001209570"/>
    </source>
</evidence>
<feature type="region of interest" description="Disordered" evidence="2">
    <location>
        <begin position="171"/>
        <end position="208"/>
    </location>
</feature>
<keyword evidence="1" id="KW-0863">Zinc-finger</keyword>
<sequence length="264" mass="29599">METTIKSLLDGTEAEAGAVGLSALIAQLLEPLTFELDVKAKGVSGDDMRYELGVHHRRAHATWRHPRSFDEYLRFHGDLLRALHHGHFCRASCPWLQGFVQRRVERRRNAILQLMQTLQHFLVDKDNQACVFIRRDVAEVFLDFVFGDVVDNRHVLDKFLAPLSPAKIHSRARGFSSPADSTNRSPLDKTESTPSSHTSPPAPSKEPATTPIETCLLCSQALPTKSVYVMQLDCGHRFHDECVLPRLNDALECPTCHLGLESNA</sequence>
<accession>A0AAD5LCE4</accession>
<dbReference type="SMART" id="SM00184">
    <property type="entry name" value="RING"/>
    <property type="match status" value="1"/>
</dbReference>
<evidence type="ECO:0000259" key="3">
    <source>
        <dbReference type="PROSITE" id="PS50089"/>
    </source>
</evidence>
<dbReference type="CDD" id="cd16448">
    <property type="entry name" value="RING-H2"/>
    <property type="match status" value="1"/>
</dbReference>
<dbReference type="EMBL" id="JAKCXM010000364">
    <property type="protein sequence ID" value="KAJ0395090.1"/>
    <property type="molecule type" value="Genomic_DNA"/>
</dbReference>
<evidence type="ECO:0000256" key="1">
    <source>
        <dbReference type="PROSITE-ProRule" id="PRU00175"/>
    </source>
</evidence>
<dbReference type="InterPro" id="IPR001841">
    <property type="entry name" value="Znf_RING"/>
</dbReference>
<organism evidence="4 5">
    <name type="scientific">Pythium insidiosum</name>
    <name type="common">Pythiosis disease agent</name>
    <dbReference type="NCBI Taxonomy" id="114742"/>
    <lineage>
        <taxon>Eukaryota</taxon>
        <taxon>Sar</taxon>
        <taxon>Stramenopiles</taxon>
        <taxon>Oomycota</taxon>
        <taxon>Peronosporomycetes</taxon>
        <taxon>Pythiales</taxon>
        <taxon>Pythiaceae</taxon>
        <taxon>Pythium</taxon>
    </lineage>
</organism>
<dbReference type="Proteomes" id="UP001209570">
    <property type="component" value="Unassembled WGS sequence"/>
</dbReference>
<feature type="domain" description="RING-type" evidence="3">
    <location>
        <begin position="215"/>
        <end position="257"/>
    </location>
</feature>
<proteinExistence type="predicted"/>
<evidence type="ECO:0000256" key="2">
    <source>
        <dbReference type="SAM" id="MobiDB-lite"/>
    </source>
</evidence>
<gene>
    <name evidence="4" type="ORF">P43SY_005388</name>
</gene>
<dbReference type="InterPro" id="IPR013083">
    <property type="entry name" value="Znf_RING/FYVE/PHD"/>
</dbReference>
<evidence type="ECO:0000313" key="4">
    <source>
        <dbReference type="EMBL" id="KAJ0395090.1"/>
    </source>
</evidence>